<name>A0A183EMC3_9BILA</name>
<dbReference type="AlphaFoldDB" id="A0A183EMC3"/>
<protein>
    <submittedName>
        <fullName evidence="4">Transcription factor SOX-6</fullName>
    </submittedName>
</protein>
<proteinExistence type="predicted"/>
<feature type="compositionally biased region" description="Basic and acidic residues" evidence="1">
    <location>
        <begin position="112"/>
        <end position="121"/>
    </location>
</feature>
<evidence type="ECO:0000256" key="1">
    <source>
        <dbReference type="SAM" id="MobiDB-lite"/>
    </source>
</evidence>
<feature type="region of interest" description="Disordered" evidence="1">
    <location>
        <begin position="94"/>
        <end position="127"/>
    </location>
</feature>
<evidence type="ECO:0000313" key="2">
    <source>
        <dbReference type="EMBL" id="VDN39495.1"/>
    </source>
</evidence>
<accession>A0A183EMC3</accession>
<dbReference type="OrthoDB" id="2122982at2759"/>
<dbReference type="Proteomes" id="UP000271098">
    <property type="component" value="Unassembled WGS sequence"/>
</dbReference>
<gene>
    <name evidence="2" type="ORF">GPUH_LOCUS22113</name>
</gene>
<organism evidence="4">
    <name type="scientific">Gongylonema pulchrum</name>
    <dbReference type="NCBI Taxonomy" id="637853"/>
    <lineage>
        <taxon>Eukaryota</taxon>
        <taxon>Metazoa</taxon>
        <taxon>Ecdysozoa</taxon>
        <taxon>Nematoda</taxon>
        <taxon>Chromadorea</taxon>
        <taxon>Rhabditida</taxon>
        <taxon>Spirurina</taxon>
        <taxon>Spiruromorpha</taxon>
        <taxon>Spiruroidea</taxon>
        <taxon>Gongylonematidae</taxon>
        <taxon>Gongylonema</taxon>
    </lineage>
</organism>
<reference evidence="4" key="1">
    <citation type="submission" date="2016-06" db="UniProtKB">
        <authorList>
            <consortium name="WormBaseParasite"/>
        </authorList>
    </citation>
    <scope>IDENTIFICATION</scope>
</reference>
<sequence length="198" mass="20866">MQEGLFGQTAAAAAHAAHHAATTAAQHAAQHAAAAAQQAAAAAAAHFTQNMNATNENGADGRPAQFRDSVAQGMEYLKEETDGLDASLENLHITKKKRSENETDTVEAPNEAGKETNEAGKETPGCDSAAAVEDNISEDWTMMEDINNSGNKPNIDASLYPVLVNTEGKCMAGTPFIFPPPGPHNPHCHFIFPDKVCS</sequence>
<evidence type="ECO:0000313" key="3">
    <source>
        <dbReference type="Proteomes" id="UP000271098"/>
    </source>
</evidence>
<evidence type="ECO:0000313" key="4">
    <source>
        <dbReference type="WBParaSite" id="GPUH_0002214101-mRNA-1"/>
    </source>
</evidence>
<dbReference type="WBParaSite" id="GPUH_0002214101-mRNA-1">
    <property type="protein sequence ID" value="GPUH_0002214101-mRNA-1"/>
    <property type="gene ID" value="GPUH_0002214101"/>
</dbReference>
<reference evidence="2 3" key="2">
    <citation type="submission" date="2018-11" db="EMBL/GenBank/DDBJ databases">
        <authorList>
            <consortium name="Pathogen Informatics"/>
        </authorList>
    </citation>
    <scope>NUCLEOTIDE SEQUENCE [LARGE SCALE GENOMIC DNA]</scope>
</reference>
<keyword evidence="3" id="KW-1185">Reference proteome</keyword>
<dbReference type="EMBL" id="UYRT01094277">
    <property type="protein sequence ID" value="VDN39495.1"/>
    <property type="molecule type" value="Genomic_DNA"/>
</dbReference>